<dbReference type="SUPFAM" id="SSF49879">
    <property type="entry name" value="SMAD/FHA domain"/>
    <property type="match status" value="1"/>
</dbReference>
<evidence type="ECO:0000259" key="2">
    <source>
        <dbReference type="PROSITE" id="PS50006"/>
    </source>
</evidence>
<dbReference type="SUPFAM" id="SSF55073">
    <property type="entry name" value="Nucleotide cyclase"/>
    <property type="match status" value="1"/>
</dbReference>
<evidence type="ECO:0000259" key="3">
    <source>
        <dbReference type="PROSITE" id="PS50125"/>
    </source>
</evidence>
<dbReference type="CDD" id="cd07302">
    <property type="entry name" value="CHD"/>
    <property type="match status" value="1"/>
</dbReference>
<dbReference type="Gene3D" id="2.60.200.20">
    <property type="match status" value="1"/>
</dbReference>
<dbReference type="InterPro" id="IPR029787">
    <property type="entry name" value="Nucleotide_cyclase"/>
</dbReference>
<dbReference type="SMART" id="SM00240">
    <property type="entry name" value="FHA"/>
    <property type="match status" value="1"/>
</dbReference>
<accession>A0ABT0C9T0</accession>
<dbReference type="EMBL" id="JAFIRA010000012">
    <property type="protein sequence ID" value="MCJ2542541.1"/>
    <property type="molecule type" value="Genomic_DNA"/>
</dbReference>
<dbReference type="CDD" id="cd00060">
    <property type="entry name" value="FHA"/>
    <property type="match status" value="1"/>
</dbReference>
<dbReference type="InterPro" id="IPR050697">
    <property type="entry name" value="Adenylyl/Guanylyl_Cyclase_3/4"/>
</dbReference>
<dbReference type="SMART" id="SM00044">
    <property type="entry name" value="CYCc"/>
    <property type="match status" value="1"/>
</dbReference>
<dbReference type="Gene3D" id="3.30.70.1230">
    <property type="entry name" value="Nucleotide cyclase"/>
    <property type="match status" value="1"/>
</dbReference>
<dbReference type="PROSITE" id="PS50006">
    <property type="entry name" value="FHA_DOMAIN"/>
    <property type="match status" value="1"/>
</dbReference>
<organism evidence="4 5">
    <name type="scientific">Thermostichus vulcanus str. 'Rupite'</name>
    <dbReference type="NCBI Taxonomy" id="2813851"/>
    <lineage>
        <taxon>Bacteria</taxon>
        <taxon>Bacillati</taxon>
        <taxon>Cyanobacteriota</taxon>
        <taxon>Cyanophyceae</taxon>
        <taxon>Thermostichales</taxon>
        <taxon>Thermostichaceae</taxon>
        <taxon>Thermostichus</taxon>
    </lineage>
</organism>
<comment type="caution">
    <text evidence="4">The sequence shown here is derived from an EMBL/GenBank/DDBJ whole genome shotgun (WGS) entry which is preliminary data.</text>
</comment>
<name>A0ABT0C9T0_THEVL</name>
<proteinExistence type="inferred from homology"/>
<sequence>MSIMSQSATTAAPYVLLKEPDGSQRKHILAGATAWTLGRDEDNAIVLTDPSVSRQHALLQYLDDNSIYLIDLGSRNGSFVNNRRVSIPTLLQDGDHLTLGQSEIEFRSGSLASPEPSPSVGPKQSDTLVLQTRWLISVAVVDVRGYGQLTQQLDERLLSQVMGDWFRRGGDIIQQHGGTVDKYIGDAIMAVWFHAPQANTAPFGAGQLEVNPDVKSVLRALVKLFQMTEQLNHEFPLPSPIRLGAGVNTGSAIVRQVGNNTRQEYTALGDTVNLAFRIESSTRALNADLAISQDSYACLVKQLGQPASCFLQQAVELKGYAEHHQVYHCDVGSLQALLGA</sequence>
<keyword evidence="5" id="KW-1185">Reference proteome</keyword>
<dbReference type="InterPro" id="IPR008984">
    <property type="entry name" value="SMAD_FHA_dom_sf"/>
</dbReference>
<dbReference type="InterPro" id="IPR000253">
    <property type="entry name" value="FHA_dom"/>
</dbReference>
<reference evidence="4" key="1">
    <citation type="submission" date="2021-02" db="EMBL/GenBank/DDBJ databases">
        <title>The CRISPR/cas machinery reduction and long-range gene transfer in the hot spring cyanobacterium Synechococcus.</title>
        <authorList>
            <person name="Dvorak P."/>
            <person name="Jahodarova E."/>
            <person name="Hasler P."/>
            <person name="Poulickova A."/>
        </authorList>
    </citation>
    <scope>NUCLEOTIDE SEQUENCE</scope>
    <source>
        <strain evidence="4">Rupite</strain>
    </source>
</reference>
<dbReference type="PANTHER" id="PTHR43081:SF1">
    <property type="entry name" value="ADENYLATE CYCLASE, TERMINAL-DIFFERENTIATION SPECIFIC"/>
    <property type="match status" value="1"/>
</dbReference>
<evidence type="ECO:0000256" key="1">
    <source>
        <dbReference type="ARBA" id="ARBA00005381"/>
    </source>
</evidence>
<dbReference type="PROSITE" id="PS50125">
    <property type="entry name" value="GUANYLATE_CYCLASE_2"/>
    <property type="match status" value="1"/>
</dbReference>
<dbReference type="Proteomes" id="UP000830835">
    <property type="component" value="Unassembled WGS sequence"/>
</dbReference>
<evidence type="ECO:0000313" key="4">
    <source>
        <dbReference type="EMBL" id="MCJ2542541.1"/>
    </source>
</evidence>
<dbReference type="Pfam" id="PF00211">
    <property type="entry name" value="Guanylate_cyc"/>
    <property type="match status" value="1"/>
</dbReference>
<feature type="domain" description="FHA" evidence="2">
    <location>
        <begin position="35"/>
        <end position="85"/>
    </location>
</feature>
<dbReference type="PANTHER" id="PTHR43081">
    <property type="entry name" value="ADENYLATE CYCLASE, TERMINAL-DIFFERENTIATION SPECIFIC-RELATED"/>
    <property type="match status" value="1"/>
</dbReference>
<evidence type="ECO:0000313" key="5">
    <source>
        <dbReference type="Proteomes" id="UP000830835"/>
    </source>
</evidence>
<protein>
    <submittedName>
        <fullName evidence="4">Adenylate/guanylate cyclase domain-containing protein</fullName>
    </submittedName>
</protein>
<dbReference type="Pfam" id="PF00498">
    <property type="entry name" value="FHA"/>
    <property type="match status" value="1"/>
</dbReference>
<comment type="similarity">
    <text evidence="1">Belongs to the adenylyl cyclase class-3 family.</text>
</comment>
<dbReference type="InterPro" id="IPR001054">
    <property type="entry name" value="A/G_cyclase"/>
</dbReference>
<gene>
    <name evidence="4" type="ORF">JX360_06415</name>
</gene>
<feature type="domain" description="Guanylate cyclase" evidence="3">
    <location>
        <begin position="137"/>
        <end position="279"/>
    </location>
</feature>